<dbReference type="SUPFAM" id="SSF57903">
    <property type="entry name" value="FYVE/PHD zinc finger"/>
    <property type="match status" value="1"/>
</dbReference>
<feature type="compositionally biased region" description="Polar residues" evidence="1">
    <location>
        <begin position="561"/>
        <end position="575"/>
    </location>
</feature>
<protein>
    <recommendedName>
        <fullName evidence="4">Zinc finger PHD-type domain-containing protein</fullName>
    </recommendedName>
</protein>
<dbReference type="CDD" id="cd00029">
    <property type="entry name" value="C1"/>
    <property type="match status" value="1"/>
</dbReference>
<evidence type="ECO:0000313" key="2">
    <source>
        <dbReference type="EMBL" id="CAC5366103.1"/>
    </source>
</evidence>
<feature type="region of interest" description="Disordered" evidence="1">
    <location>
        <begin position="561"/>
        <end position="612"/>
    </location>
</feature>
<organism evidence="2 3">
    <name type="scientific">Mytilus coruscus</name>
    <name type="common">Sea mussel</name>
    <dbReference type="NCBI Taxonomy" id="42192"/>
    <lineage>
        <taxon>Eukaryota</taxon>
        <taxon>Metazoa</taxon>
        <taxon>Spiralia</taxon>
        <taxon>Lophotrochozoa</taxon>
        <taxon>Mollusca</taxon>
        <taxon>Bivalvia</taxon>
        <taxon>Autobranchia</taxon>
        <taxon>Pteriomorphia</taxon>
        <taxon>Mytilida</taxon>
        <taxon>Mytiloidea</taxon>
        <taxon>Mytilidae</taxon>
        <taxon>Mytilinae</taxon>
        <taxon>Mytilus</taxon>
    </lineage>
</organism>
<dbReference type="EMBL" id="CACVKT020001213">
    <property type="protein sequence ID" value="CAC5366103.1"/>
    <property type="molecule type" value="Genomic_DNA"/>
</dbReference>
<name>A0A6J8ADP5_MYTCO</name>
<gene>
    <name evidence="2" type="ORF">MCOR_6531</name>
</gene>
<feature type="compositionally biased region" description="Polar residues" evidence="1">
    <location>
        <begin position="74"/>
        <end position="89"/>
    </location>
</feature>
<dbReference type="InterPro" id="IPR011011">
    <property type="entry name" value="Znf_FYVE_PHD"/>
</dbReference>
<sequence>MQTSGEASLVTHTQDNDLKASGDASLVRTSQLRQKPASGDASLAGSQQSSGDVSLVKTSQPKQKPASGDASLAGLQQSSGDASLAGSQQSNKDALLDKASRDALLAIKTYERGILHQSSSGDALLEKILQSSQNPASRDALLPGQQQSGGDASLDKSIELNMTNTDNSLDNLLMILCSICAKSVNGLVTPTYFCCRCEQTMHAHCEKDRVANVEDMNNDYICFTCKQMDQTVSNSQENNRAETTVNHKAAKNRAACTGETATIVSEEDTILKIPIKQKPKKPNKTKDVSSQERQLEGQLVQCKARIAMLEDVNRDNKNTINLLRSQLEIKDTTLTNNEQEQCLCQKQHANKESYIEEKLEGMLEKFKYELEIRDIKIGHQMEMMELKNKMSLLEMQQTITDRLEKKINKDDTNVKCHDEGYSTSRHIANIHPTNIVQDQSPSIRDCINNENKTSACQKNQQIEHQCESLGIQRTSNERYILKNNSEPTRYIQNRTCIEDQEAVRRAQGAQMYMNAPTRYYGAPPLIRTEQNHVNNINGKDVLENYYKKYPSQREINENLQTQRSAGNGSNSQNTEIRLPNPSMPNMRPSKENKNHFFRDRPAGNRKKRRKSL</sequence>
<evidence type="ECO:0000313" key="3">
    <source>
        <dbReference type="Proteomes" id="UP000507470"/>
    </source>
</evidence>
<evidence type="ECO:0000256" key="1">
    <source>
        <dbReference type="SAM" id="MobiDB-lite"/>
    </source>
</evidence>
<feature type="compositionally biased region" description="Polar residues" evidence="1">
    <location>
        <begin position="1"/>
        <end position="13"/>
    </location>
</feature>
<accession>A0A6J8ADP5</accession>
<keyword evidence="3" id="KW-1185">Reference proteome</keyword>
<feature type="region of interest" description="Disordered" evidence="1">
    <location>
        <begin position="1"/>
        <end position="89"/>
    </location>
</feature>
<dbReference type="Proteomes" id="UP000507470">
    <property type="component" value="Unassembled WGS sequence"/>
</dbReference>
<dbReference type="AlphaFoldDB" id="A0A6J8ADP5"/>
<proteinExistence type="predicted"/>
<feature type="compositionally biased region" description="Polar residues" evidence="1">
    <location>
        <begin position="44"/>
        <end position="62"/>
    </location>
</feature>
<feature type="compositionally biased region" description="Basic and acidic residues" evidence="1">
    <location>
        <begin position="588"/>
        <end position="602"/>
    </location>
</feature>
<reference evidence="2 3" key="1">
    <citation type="submission" date="2020-06" db="EMBL/GenBank/DDBJ databases">
        <authorList>
            <person name="Li R."/>
            <person name="Bekaert M."/>
        </authorList>
    </citation>
    <scope>NUCLEOTIDE SEQUENCE [LARGE SCALE GENOMIC DNA]</scope>
    <source>
        <strain evidence="3">wild</strain>
    </source>
</reference>
<feature type="compositionally biased region" description="Basic residues" evidence="1">
    <location>
        <begin position="603"/>
        <end position="612"/>
    </location>
</feature>
<evidence type="ECO:0008006" key="4">
    <source>
        <dbReference type="Google" id="ProtNLM"/>
    </source>
</evidence>